<accession>A0A8X8WHG6</accession>
<dbReference type="Proteomes" id="UP000298416">
    <property type="component" value="Unassembled WGS sequence"/>
</dbReference>
<keyword evidence="2" id="KW-1185">Reference proteome</keyword>
<reference evidence="1" key="1">
    <citation type="submission" date="2018-01" db="EMBL/GenBank/DDBJ databases">
        <authorList>
            <person name="Mao J.F."/>
        </authorList>
    </citation>
    <scope>NUCLEOTIDE SEQUENCE</scope>
    <source>
        <strain evidence="1">Huo1</strain>
        <tissue evidence="1">Leaf</tissue>
    </source>
</reference>
<proteinExistence type="predicted"/>
<protein>
    <submittedName>
        <fullName evidence="1">Uncharacterized protein</fullName>
    </submittedName>
</protein>
<dbReference type="AlphaFoldDB" id="A0A8X8WHG6"/>
<dbReference type="EMBL" id="PNBA02000017">
    <property type="protein sequence ID" value="KAG6395047.1"/>
    <property type="molecule type" value="Genomic_DNA"/>
</dbReference>
<name>A0A8X8WHG6_SALSN</name>
<organism evidence="1">
    <name type="scientific">Salvia splendens</name>
    <name type="common">Scarlet sage</name>
    <dbReference type="NCBI Taxonomy" id="180675"/>
    <lineage>
        <taxon>Eukaryota</taxon>
        <taxon>Viridiplantae</taxon>
        <taxon>Streptophyta</taxon>
        <taxon>Embryophyta</taxon>
        <taxon>Tracheophyta</taxon>
        <taxon>Spermatophyta</taxon>
        <taxon>Magnoliopsida</taxon>
        <taxon>eudicotyledons</taxon>
        <taxon>Gunneridae</taxon>
        <taxon>Pentapetalae</taxon>
        <taxon>asterids</taxon>
        <taxon>lamiids</taxon>
        <taxon>Lamiales</taxon>
        <taxon>Lamiaceae</taxon>
        <taxon>Nepetoideae</taxon>
        <taxon>Mentheae</taxon>
        <taxon>Salviinae</taxon>
        <taxon>Salvia</taxon>
        <taxon>Salvia subgen. Calosphace</taxon>
        <taxon>core Calosphace</taxon>
    </lineage>
</organism>
<comment type="caution">
    <text evidence="1">The sequence shown here is derived from an EMBL/GenBank/DDBJ whole genome shotgun (WGS) entry which is preliminary data.</text>
</comment>
<sequence>MLALICRERSGLGLRREEVGFEGGERSVNGRIETRIWQFLAAEMTVHSDVSSSHWFRVRPADLFSTGPTGMEADFTRGGDGS</sequence>
<gene>
    <name evidence="1" type="ORF">SASPL_145638</name>
</gene>
<evidence type="ECO:0000313" key="1">
    <source>
        <dbReference type="EMBL" id="KAG6395047.1"/>
    </source>
</evidence>
<evidence type="ECO:0000313" key="2">
    <source>
        <dbReference type="Proteomes" id="UP000298416"/>
    </source>
</evidence>
<reference evidence="1" key="2">
    <citation type="submission" date="2020-08" db="EMBL/GenBank/DDBJ databases">
        <title>Plant Genome Project.</title>
        <authorList>
            <person name="Zhang R.-G."/>
        </authorList>
    </citation>
    <scope>NUCLEOTIDE SEQUENCE</scope>
    <source>
        <strain evidence="1">Huo1</strain>
        <tissue evidence="1">Leaf</tissue>
    </source>
</reference>